<dbReference type="InterPro" id="IPR001054">
    <property type="entry name" value="A/G_cyclase"/>
</dbReference>
<dbReference type="Gene3D" id="3.30.70.1230">
    <property type="entry name" value="Nucleotide cyclase"/>
    <property type="match status" value="1"/>
</dbReference>
<proteinExistence type="predicted"/>
<dbReference type="InterPro" id="IPR029787">
    <property type="entry name" value="Nucleotide_cyclase"/>
</dbReference>
<gene>
    <name evidence="2" type="ORF">HPT29_007090</name>
</gene>
<dbReference type="CDD" id="cd07302">
    <property type="entry name" value="CHD"/>
    <property type="match status" value="1"/>
</dbReference>
<accession>A0ABY5RX41</accession>
<dbReference type="RefSeq" id="WP_173947817.1">
    <property type="nucleotide sequence ID" value="NZ_CP102845.1"/>
</dbReference>
<name>A0ABY5RX41_9HYPH</name>
<protein>
    <submittedName>
        <fullName evidence="2">Adenylate/guanylate cyclase domain-containing protein</fullName>
    </submittedName>
</protein>
<sequence length="416" mass="45846">MDSAGAGRIAKWVTEAGLTGMSELELLNGFCDRLIAGGMPVSAVNIVIDTLHPIHEGRVFRWRRDDREGLAPVVEYGRTNVEGQAAENWRRSTYYHLHVSGEDFLRRRLGPGHPDDFSILKDLRAEGQTDYLAMIHRFAAEGAIGEMDSFYSSWMTDAPSGFSDDEIAFLRELAAPLMLALKCASLARIAKTLVETYLGRDAGRLVLNGRIARGVTDRIQAVLWFSDLHGSTHITETADPEQIIPFLNDYAEAIISSIYEAGGDVLKLIGDGTLAIFKEEDPSDACRCALKAERLMQSRIRALNEERLSCGLPVTSAYLGLHIGEVFYGNIGSQDRLDFTVVGPAVNEVSRIGALCRSVERDVLVSSAFFSTASEDDRRCLVSVGRYALRGVARPQDLFTLDPSWLEPEDLRAGTE</sequence>
<feature type="domain" description="Guanylate cyclase" evidence="1">
    <location>
        <begin position="222"/>
        <end position="353"/>
    </location>
</feature>
<keyword evidence="3" id="KW-1185">Reference proteome</keyword>
<reference evidence="2" key="1">
    <citation type="submission" date="2022-08" db="EMBL/GenBank/DDBJ databases">
        <title>Microvirga terrae sp. nov., isolated from soil.</title>
        <authorList>
            <person name="Kim K.H."/>
            <person name="Seo Y.L."/>
            <person name="Kim J.M."/>
            <person name="Lee J.K."/>
            <person name="Han D.M."/>
            <person name="Jeon C.O."/>
        </authorList>
    </citation>
    <scope>NUCLEOTIDE SEQUENCE</scope>
    <source>
        <strain evidence="2">R24</strain>
    </source>
</reference>
<dbReference type="SMART" id="SM00044">
    <property type="entry name" value="CYCc"/>
    <property type="match status" value="1"/>
</dbReference>
<dbReference type="PROSITE" id="PS50125">
    <property type="entry name" value="GUANYLATE_CYCLASE_2"/>
    <property type="match status" value="1"/>
</dbReference>
<dbReference type="SUPFAM" id="SSF55073">
    <property type="entry name" value="Nucleotide cyclase"/>
    <property type="match status" value="1"/>
</dbReference>
<dbReference type="PANTHER" id="PTHR43081:SF11">
    <property type="entry name" value="BLR2264 PROTEIN"/>
    <property type="match status" value="1"/>
</dbReference>
<dbReference type="InterPro" id="IPR050697">
    <property type="entry name" value="Adenylyl/Guanylyl_Cyclase_3/4"/>
</dbReference>
<dbReference type="PANTHER" id="PTHR43081">
    <property type="entry name" value="ADENYLATE CYCLASE, TERMINAL-DIFFERENTIATION SPECIFIC-RELATED"/>
    <property type="match status" value="1"/>
</dbReference>
<evidence type="ECO:0000313" key="3">
    <source>
        <dbReference type="Proteomes" id="UP001017257"/>
    </source>
</evidence>
<dbReference type="EMBL" id="CP102845">
    <property type="protein sequence ID" value="UVF20886.1"/>
    <property type="molecule type" value="Genomic_DNA"/>
</dbReference>
<organism evidence="2 3">
    <name type="scientific">Microvirga terrae</name>
    <dbReference type="NCBI Taxonomy" id="2740529"/>
    <lineage>
        <taxon>Bacteria</taxon>
        <taxon>Pseudomonadati</taxon>
        <taxon>Pseudomonadota</taxon>
        <taxon>Alphaproteobacteria</taxon>
        <taxon>Hyphomicrobiales</taxon>
        <taxon>Methylobacteriaceae</taxon>
        <taxon>Microvirga</taxon>
    </lineage>
</organism>
<evidence type="ECO:0000313" key="2">
    <source>
        <dbReference type="EMBL" id="UVF20886.1"/>
    </source>
</evidence>
<dbReference type="Pfam" id="PF00211">
    <property type="entry name" value="Guanylate_cyc"/>
    <property type="match status" value="1"/>
</dbReference>
<dbReference type="Proteomes" id="UP001017257">
    <property type="component" value="Chromosome"/>
</dbReference>
<evidence type="ECO:0000259" key="1">
    <source>
        <dbReference type="PROSITE" id="PS50125"/>
    </source>
</evidence>